<name>A0A1P8UZA6_9RHOB</name>
<organism evidence="1 2">
    <name type="scientific">Salipiger abyssi</name>
    <dbReference type="NCBI Taxonomy" id="1250539"/>
    <lineage>
        <taxon>Bacteria</taxon>
        <taxon>Pseudomonadati</taxon>
        <taxon>Pseudomonadota</taxon>
        <taxon>Alphaproteobacteria</taxon>
        <taxon>Rhodobacterales</taxon>
        <taxon>Roseobacteraceae</taxon>
        <taxon>Salipiger</taxon>
    </lineage>
</organism>
<keyword evidence="2" id="KW-1185">Reference proteome</keyword>
<accession>A0A1P8UZA6</accession>
<sequence>MLALLGAGFFTTKAVRRALYWADPQHHEQAPEGWMTLGYVERSHRLPPRSLGPLLGIAPGSGAEHRSLAEIAAMRDQSVESFLAEIDSALERVQ</sequence>
<gene>
    <name evidence="1" type="ORF">Ga0080574_TMP4372</name>
</gene>
<dbReference type="KEGG" id="paby:Ga0080574_TMP4372"/>
<evidence type="ECO:0000313" key="1">
    <source>
        <dbReference type="EMBL" id="APZ54706.1"/>
    </source>
</evidence>
<dbReference type="STRING" id="1250539.Ga0080574_TMP4372"/>
<evidence type="ECO:0000313" key="2">
    <source>
        <dbReference type="Proteomes" id="UP000187059"/>
    </source>
</evidence>
<dbReference type="Proteomes" id="UP000187059">
    <property type="component" value="Chromosome"/>
</dbReference>
<reference evidence="1 2" key="1">
    <citation type="submission" date="2016-04" db="EMBL/GenBank/DDBJ databases">
        <title>Deep-sea bacteria in the southern Pacific.</title>
        <authorList>
            <person name="Tang K."/>
        </authorList>
    </citation>
    <scope>NUCLEOTIDE SEQUENCE [LARGE SCALE GENOMIC DNA]</scope>
    <source>
        <strain evidence="1 2">JLT2014</strain>
    </source>
</reference>
<protein>
    <submittedName>
        <fullName evidence="1">Uncharacterized protein</fullName>
    </submittedName>
</protein>
<dbReference type="AlphaFoldDB" id="A0A1P8UZA6"/>
<dbReference type="EMBL" id="CP015093">
    <property type="protein sequence ID" value="APZ54706.1"/>
    <property type="molecule type" value="Genomic_DNA"/>
</dbReference>
<proteinExistence type="predicted"/>